<reference evidence="3" key="1">
    <citation type="journal article" date="2010" name="Genome Res.">
        <title>Population genomic sequencing of Coccidioides fungi reveals recent hybridization and transposon control.</title>
        <authorList>
            <person name="Neafsey D.E."/>
            <person name="Barker B.M."/>
            <person name="Sharpton T.J."/>
            <person name="Stajich J.E."/>
            <person name="Park D.J."/>
            <person name="Whiston E."/>
            <person name="Hung C.-Y."/>
            <person name="McMahan C."/>
            <person name="White J."/>
            <person name="Sykes S."/>
            <person name="Heiman D."/>
            <person name="Young S."/>
            <person name="Zeng Q."/>
            <person name="Abouelleil A."/>
            <person name="Aftuck L."/>
            <person name="Bessette D."/>
            <person name="Brown A."/>
            <person name="FitzGerald M."/>
            <person name="Lui A."/>
            <person name="Macdonald J.P."/>
            <person name="Priest M."/>
            <person name="Orbach M.J."/>
            <person name="Galgiani J.N."/>
            <person name="Kirkland T.N."/>
            <person name="Cole G.T."/>
            <person name="Birren B.W."/>
            <person name="Henn M.R."/>
            <person name="Taylor J.W."/>
            <person name="Rounsley S.D."/>
        </authorList>
    </citation>
    <scope>NUCLEOTIDE SEQUENCE [LARGE SCALE GENOMIC DNA]</scope>
    <source>
        <strain evidence="3">RMSCC 757 / Silveira</strain>
    </source>
</reference>
<evidence type="ECO:0000313" key="2">
    <source>
        <dbReference type="EMBL" id="EFW18224.1"/>
    </source>
</evidence>
<accession>E9D5N0</accession>
<evidence type="ECO:0000256" key="1">
    <source>
        <dbReference type="SAM" id="MobiDB-lite"/>
    </source>
</evidence>
<dbReference type="HOGENOM" id="CLU_2003723_0_0_1"/>
<dbReference type="VEuPathDB" id="FungiDB:CPSG_04910"/>
<evidence type="ECO:0000313" key="3">
    <source>
        <dbReference type="Proteomes" id="UP000002497"/>
    </source>
</evidence>
<feature type="region of interest" description="Disordered" evidence="1">
    <location>
        <begin position="97"/>
        <end position="124"/>
    </location>
</feature>
<proteinExistence type="predicted"/>
<organism evidence="3">
    <name type="scientific">Coccidioides posadasii (strain RMSCC 757 / Silveira)</name>
    <name type="common">Valley fever fungus</name>
    <dbReference type="NCBI Taxonomy" id="443226"/>
    <lineage>
        <taxon>Eukaryota</taxon>
        <taxon>Fungi</taxon>
        <taxon>Dikarya</taxon>
        <taxon>Ascomycota</taxon>
        <taxon>Pezizomycotina</taxon>
        <taxon>Eurotiomycetes</taxon>
        <taxon>Eurotiomycetidae</taxon>
        <taxon>Onygenales</taxon>
        <taxon>Onygenaceae</taxon>
        <taxon>Coccidioides</taxon>
    </lineage>
</organism>
<dbReference type="VEuPathDB" id="FungiDB:D8B26_005057"/>
<dbReference type="AlphaFoldDB" id="E9D5N0"/>
<dbReference type="Proteomes" id="UP000002497">
    <property type="component" value="Unassembled WGS sequence"/>
</dbReference>
<gene>
    <name evidence="2" type="ORF">CPSG_04910</name>
</gene>
<keyword evidence="3" id="KW-1185">Reference proteome</keyword>
<reference evidence="3" key="2">
    <citation type="submission" date="2010-03" db="EMBL/GenBank/DDBJ databases">
        <title>The genome sequence of Coccidioides posadasii strain Silveira.</title>
        <authorList>
            <consortium name="The Broad Institute Genome Sequencing Center for Infectious Disease"/>
            <person name="Neafsey D."/>
            <person name="Orbach M."/>
            <person name="Henn M.R."/>
            <person name="Cole G.T."/>
            <person name="Galgiani J."/>
            <person name="Gardner M.J."/>
            <person name="Kirkland T.N."/>
            <person name="Taylor J.W."/>
            <person name="Young S.K."/>
            <person name="Zeng Q."/>
            <person name="Koehrsen M."/>
            <person name="Alvarado L."/>
            <person name="Berlin A."/>
            <person name="Borenstein D."/>
            <person name="Chapman S.B."/>
            <person name="Chen Z."/>
            <person name="Engels R."/>
            <person name="Freedman E."/>
            <person name="Gellesch M."/>
            <person name="Goldberg J."/>
            <person name="Griggs A."/>
            <person name="Gujja S."/>
            <person name="Heilman E."/>
            <person name="Heiman D."/>
            <person name="Howarth C."/>
            <person name="Jen D."/>
            <person name="Larson L."/>
            <person name="Mehta T."/>
            <person name="Neiman D."/>
            <person name="Park D."/>
            <person name="Pearson M."/>
            <person name="Richards J."/>
            <person name="Roberts A."/>
            <person name="Saif S."/>
            <person name="Shea T."/>
            <person name="Shenoy N."/>
            <person name="Sisk P."/>
            <person name="Stolte C."/>
            <person name="Sykes S."/>
            <person name="Walk T."/>
            <person name="White J."/>
            <person name="Yandava C."/>
            <person name="Haas B."/>
            <person name="Nusbaum C."/>
            <person name="Birren B."/>
        </authorList>
    </citation>
    <scope>NUCLEOTIDE SEQUENCE [LARGE SCALE GENOMIC DNA]</scope>
    <source>
        <strain evidence="3">RMSCC 757 / Silveira</strain>
    </source>
</reference>
<protein>
    <submittedName>
        <fullName evidence="2">Predicted protein</fullName>
    </submittedName>
</protein>
<feature type="compositionally biased region" description="Basic and acidic residues" evidence="1">
    <location>
        <begin position="109"/>
        <end position="124"/>
    </location>
</feature>
<sequence>MSPRALRGTGAPISLGFEKGEAKSTVFNVELRFSSPLIDMADNRSISSADYKDPVVEDAQVGVKGKLKEFIQLSSSGRAAKEKREAEAIAALDRAVERQLDKQQQQQQKIDDKDYDGKGKGSSV</sequence>
<dbReference type="EMBL" id="GL636492">
    <property type="protein sequence ID" value="EFW18224.1"/>
    <property type="molecule type" value="Genomic_DNA"/>
</dbReference>
<name>E9D5N0_COCPS</name>